<proteinExistence type="predicted"/>
<name>A0A8I2AJP4_9GAMM</name>
<accession>A0A8I2AJP4</accession>
<reference evidence="1" key="1">
    <citation type="submission" date="2021-03" db="EMBL/GenBank/DDBJ databases">
        <authorList>
            <person name="Stanton E."/>
        </authorList>
    </citation>
    <scope>NUCLEOTIDE SEQUENCE</scope>
    <source>
        <strain evidence="1">2020EL-00113</strain>
    </source>
</reference>
<protein>
    <submittedName>
        <fullName evidence="1">Uncharacterized protein</fullName>
    </submittedName>
</protein>
<evidence type="ECO:0000313" key="2">
    <source>
        <dbReference type="Proteomes" id="UP000674270"/>
    </source>
</evidence>
<evidence type="ECO:0000313" key="1">
    <source>
        <dbReference type="EMBL" id="MBQ0268047.1"/>
    </source>
</evidence>
<dbReference type="RefSeq" id="WP_206276806.1">
    <property type="nucleotide sequence ID" value="NZ_CP178221.1"/>
</dbReference>
<organism evidence="1 2">
    <name type="scientific">Providencia huaxiensis</name>
    <dbReference type="NCBI Taxonomy" id="2027290"/>
    <lineage>
        <taxon>Bacteria</taxon>
        <taxon>Pseudomonadati</taxon>
        <taxon>Pseudomonadota</taxon>
        <taxon>Gammaproteobacteria</taxon>
        <taxon>Enterobacterales</taxon>
        <taxon>Morganellaceae</taxon>
        <taxon>Providencia</taxon>
    </lineage>
</organism>
<gene>
    <name evidence="1" type="ORF">J7T18_06995</name>
</gene>
<sequence length="48" mass="5810">MTLAQHCEQAQWCIDVIWQASLPKSWQKTINELIDEVYEIFLRERESE</sequence>
<comment type="caution">
    <text evidence="1">The sequence shown here is derived from an EMBL/GenBank/DDBJ whole genome shotgun (WGS) entry which is preliminary data.</text>
</comment>
<dbReference type="AlphaFoldDB" id="A0A8I2AJP4"/>
<dbReference type="EMBL" id="JAGKLY010000002">
    <property type="protein sequence ID" value="MBQ0268047.1"/>
    <property type="molecule type" value="Genomic_DNA"/>
</dbReference>
<dbReference type="Proteomes" id="UP000674270">
    <property type="component" value="Unassembled WGS sequence"/>
</dbReference>